<dbReference type="InterPro" id="IPR010593">
    <property type="entry name" value="DUF1159"/>
</dbReference>
<dbReference type="PIRSF" id="PIRSF032064">
    <property type="entry name" value="UCP032064"/>
    <property type="match status" value="1"/>
</dbReference>
<dbReference type="PATRIC" id="fig|401562.3.peg.4116"/>
<comment type="caution">
    <text evidence="2">The sequence shown here is derived from an EMBL/GenBank/DDBJ whole genome shotgun (WGS) entry which is preliminary data.</text>
</comment>
<dbReference type="RefSeq" id="WP_058633716.1">
    <property type="nucleotide sequence ID" value="NZ_LDPZ01000006.1"/>
</dbReference>
<dbReference type="STRING" id="401562.NS365_06865"/>
<dbReference type="OrthoDB" id="7160947at2"/>
<evidence type="ECO:0008006" key="4">
    <source>
        <dbReference type="Google" id="ProtNLM"/>
    </source>
</evidence>
<evidence type="ECO:0000313" key="3">
    <source>
        <dbReference type="Proteomes" id="UP000078272"/>
    </source>
</evidence>
<dbReference type="AlphaFoldDB" id="A0A175RBX1"/>
<protein>
    <recommendedName>
        <fullName evidence="4">DUF721 domain-containing protein</fullName>
    </recommendedName>
</protein>
<dbReference type="Pfam" id="PF05258">
    <property type="entry name" value="DciA"/>
    <property type="match status" value="1"/>
</dbReference>
<organism evidence="2 3">
    <name type="scientific">Aureimonas ureilytica</name>
    <dbReference type="NCBI Taxonomy" id="401562"/>
    <lineage>
        <taxon>Bacteria</taxon>
        <taxon>Pseudomonadati</taxon>
        <taxon>Pseudomonadota</taxon>
        <taxon>Alphaproteobacteria</taxon>
        <taxon>Hyphomicrobiales</taxon>
        <taxon>Aurantimonadaceae</taxon>
        <taxon>Aureimonas</taxon>
    </lineage>
</organism>
<dbReference type="InterPro" id="IPR007922">
    <property type="entry name" value="DciA-like"/>
</dbReference>
<dbReference type="Proteomes" id="UP000078272">
    <property type="component" value="Unassembled WGS sequence"/>
</dbReference>
<gene>
    <name evidence="2" type="ORF">NS226_02995</name>
</gene>
<proteinExistence type="predicted"/>
<evidence type="ECO:0000256" key="1">
    <source>
        <dbReference type="SAM" id="MobiDB-lite"/>
    </source>
</evidence>
<dbReference type="EMBL" id="LDPZ01000006">
    <property type="protein sequence ID" value="KTQ97648.1"/>
    <property type="molecule type" value="Genomic_DNA"/>
</dbReference>
<feature type="region of interest" description="Disordered" evidence="1">
    <location>
        <begin position="1"/>
        <end position="22"/>
    </location>
</feature>
<accession>A0A175RBX1</accession>
<reference evidence="2 3" key="1">
    <citation type="journal article" date="2016" name="Front. Microbiol.">
        <title>Genomic Resource of Rice Seed Associated Bacteria.</title>
        <authorList>
            <person name="Midha S."/>
            <person name="Bansal K."/>
            <person name="Sharma S."/>
            <person name="Kumar N."/>
            <person name="Patil P.P."/>
            <person name="Chaudhry V."/>
            <person name="Patil P.B."/>
        </authorList>
    </citation>
    <scope>NUCLEOTIDE SEQUENCE [LARGE SCALE GENOMIC DNA]</scope>
    <source>
        <strain evidence="2 3">NS226</strain>
    </source>
</reference>
<name>A0A175RBX1_9HYPH</name>
<sequence length="180" mass="19937">MKDGGDKSTRPSKPRGPRPLADLVSDLVDPIVSKRAGMTAGLLSAWPEIAGLRLEQGCRPEKLLWPPRRSDDDPFEPATLVVACEGAYVLRLQHEAQELLTRVNGYFGYPAVSRLRIVQKPVQIHRVSRKVPSKPIGPGDRQMIAEATSRIENPRLRSALERFGETVLGRNAAERDRGGR</sequence>
<evidence type="ECO:0000313" key="2">
    <source>
        <dbReference type="EMBL" id="KTQ97648.1"/>
    </source>
</evidence>